<feature type="region of interest" description="Disordered" evidence="1">
    <location>
        <begin position="1"/>
        <end position="27"/>
    </location>
</feature>
<keyword evidence="3" id="KW-1185">Reference proteome</keyword>
<dbReference type="AlphaFoldDB" id="A0A011Q9H2"/>
<dbReference type="eggNOG" id="COG1352">
    <property type="taxonomic scope" value="Bacteria"/>
</dbReference>
<organism evidence="2 3">
    <name type="scientific">Accumulibacter regalis</name>
    <dbReference type="NCBI Taxonomy" id="522306"/>
    <lineage>
        <taxon>Bacteria</taxon>
        <taxon>Pseudomonadati</taxon>
        <taxon>Pseudomonadota</taxon>
        <taxon>Betaproteobacteria</taxon>
        <taxon>Candidatus Accumulibacter</taxon>
    </lineage>
</organism>
<dbReference type="PATRIC" id="fig|1454004.3.peg.3484"/>
<name>A0A011Q9H2_ACCRE</name>
<dbReference type="Proteomes" id="UP000022141">
    <property type="component" value="Unassembled WGS sequence"/>
</dbReference>
<proteinExistence type="predicted"/>
<evidence type="ECO:0000256" key="1">
    <source>
        <dbReference type="SAM" id="MobiDB-lite"/>
    </source>
</evidence>
<feature type="compositionally biased region" description="Polar residues" evidence="1">
    <location>
        <begin position="14"/>
        <end position="24"/>
    </location>
</feature>
<evidence type="ECO:0000313" key="2">
    <source>
        <dbReference type="EMBL" id="EXI85800.1"/>
    </source>
</evidence>
<dbReference type="STRING" id="1454004.AW11_03380"/>
<comment type="caution">
    <text evidence="2">The sequence shown here is derived from an EMBL/GenBank/DDBJ whole genome shotgun (WGS) entry which is preliminary data.</text>
</comment>
<sequence length="144" mass="15419">MAVRKMTTKAPPATGNSRHSSPDATASVAETAVPDVGVGLVDWALPPAEIPAQLIAYSAHAVGRLPALVANPAPKIEALDDYVKFLQRTPCEVDALFRDLLIGVTAFFRDPEAFSTTTAARLPPRSGFVQPPPSRRQISAIRYK</sequence>
<gene>
    <name evidence="2" type="ORF">AW11_03380</name>
</gene>
<protein>
    <submittedName>
        <fullName evidence="2">Response regulator</fullName>
    </submittedName>
</protein>
<reference evidence="2" key="1">
    <citation type="submission" date="2014-02" db="EMBL/GenBank/DDBJ databases">
        <title>Expanding our view of genomic diversity in Candidatus Accumulibacter clades.</title>
        <authorList>
            <person name="Skennerton C.T."/>
            <person name="Barr J.J."/>
            <person name="Slater F.R."/>
            <person name="Bond P.L."/>
            <person name="Tyson G.W."/>
        </authorList>
    </citation>
    <scope>NUCLEOTIDE SEQUENCE [LARGE SCALE GENOMIC DNA]</scope>
</reference>
<dbReference type="EMBL" id="JEMY01000050">
    <property type="protein sequence ID" value="EXI85800.1"/>
    <property type="molecule type" value="Genomic_DNA"/>
</dbReference>
<accession>A0A011Q9H2</accession>
<evidence type="ECO:0000313" key="3">
    <source>
        <dbReference type="Proteomes" id="UP000022141"/>
    </source>
</evidence>